<evidence type="ECO:0000256" key="5">
    <source>
        <dbReference type="ARBA" id="ARBA00023002"/>
    </source>
</evidence>
<feature type="binding site" evidence="8">
    <location>
        <position position="41"/>
    </location>
    <ligand>
        <name>FMN</name>
        <dbReference type="ChEBI" id="CHEBI:58210"/>
        <note>ligand shared between dimeric partners</note>
    </ligand>
</feature>
<dbReference type="InterPro" id="IPR029479">
    <property type="entry name" value="Nitroreductase"/>
</dbReference>
<keyword evidence="5 7" id="KW-0560">Oxidoreductase</keyword>
<evidence type="ECO:0000256" key="1">
    <source>
        <dbReference type="ARBA" id="ARBA00007118"/>
    </source>
</evidence>
<protein>
    <recommendedName>
        <fullName evidence="7">Putative NAD(P)H nitroreductase</fullName>
        <ecNumber evidence="7">1.-.-.-</ecNumber>
    </recommendedName>
</protein>
<reference evidence="10 11" key="1">
    <citation type="submission" date="2020-08" db="EMBL/GenBank/DDBJ databases">
        <title>Genomic Encyclopedia of Type Strains, Phase III (KMG-III): the genomes of soil and plant-associated and newly described type strains.</title>
        <authorList>
            <person name="Whitman W."/>
        </authorList>
    </citation>
    <scope>NUCLEOTIDE SEQUENCE [LARGE SCALE GENOMIC DNA]</scope>
    <source>
        <strain evidence="10 11">CECT 8234</strain>
    </source>
</reference>
<dbReference type="InterPro" id="IPR052530">
    <property type="entry name" value="NAD(P)H_nitroreductase"/>
</dbReference>
<dbReference type="PIRSF" id="PIRSF000232">
    <property type="entry name" value="YdjA"/>
    <property type="match status" value="1"/>
</dbReference>
<keyword evidence="4 7" id="KW-0521">NADP</keyword>
<comment type="cofactor">
    <cofactor evidence="8">
        <name>FMN</name>
        <dbReference type="ChEBI" id="CHEBI:58210"/>
    </cofactor>
    <text evidence="8">Binds 1 FMN per subunit.</text>
</comment>
<feature type="domain" description="Nitroreductase" evidence="9">
    <location>
        <begin position="9"/>
        <end position="163"/>
    </location>
</feature>
<evidence type="ECO:0000256" key="7">
    <source>
        <dbReference type="PIRNR" id="PIRNR000232"/>
    </source>
</evidence>
<gene>
    <name evidence="10" type="ORF">FHS16_004005</name>
</gene>
<keyword evidence="6 7" id="KW-0520">NAD</keyword>
<dbReference type="EMBL" id="JACHXW010000013">
    <property type="protein sequence ID" value="MBB3153929.1"/>
    <property type="molecule type" value="Genomic_DNA"/>
</dbReference>
<dbReference type="AlphaFoldDB" id="A0A7W5CB50"/>
<dbReference type="Pfam" id="PF00881">
    <property type="entry name" value="Nitroreductase"/>
    <property type="match status" value="1"/>
</dbReference>
<feature type="binding site" description="in other chain" evidence="8">
    <location>
        <begin position="12"/>
        <end position="14"/>
    </location>
    <ligand>
        <name>FMN</name>
        <dbReference type="ChEBI" id="CHEBI:58210"/>
        <note>ligand shared between dimeric partners</note>
    </ligand>
</feature>
<name>A0A7W5CB50_9BACL</name>
<dbReference type="EC" id="1.-.-.-" evidence="7"/>
<feature type="binding site" description="in other chain" evidence="8">
    <location>
        <begin position="132"/>
        <end position="134"/>
    </location>
    <ligand>
        <name>FMN</name>
        <dbReference type="ChEBI" id="CHEBI:58210"/>
        <note>ligand shared between dimeric partners</note>
    </ligand>
</feature>
<dbReference type="Proteomes" id="UP000518605">
    <property type="component" value="Unassembled WGS sequence"/>
</dbReference>
<evidence type="ECO:0000313" key="10">
    <source>
        <dbReference type="EMBL" id="MBB3153929.1"/>
    </source>
</evidence>
<dbReference type="Gene3D" id="3.40.109.10">
    <property type="entry name" value="NADH Oxidase"/>
    <property type="match status" value="1"/>
</dbReference>
<accession>A0A7W5CB50</accession>
<keyword evidence="3 7" id="KW-0288">FMN</keyword>
<keyword evidence="2 7" id="KW-0285">Flavoprotein</keyword>
<evidence type="ECO:0000313" key="11">
    <source>
        <dbReference type="Proteomes" id="UP000518605"/>
    </source>
</evidence>
<evidence type="ECO:0000259" key="9">
    <source>
        <dbReference type="Pfam" id="PF00881"/>
    </source>
</evidence>
<comment type="caution">
    <text evidence="10">The sequence shown here is derived from an EMBL/GenBank/DDBJ whole genome shotgun (WGS) entry which is preliminary data.</text>
</comment>
<dbReference type="GO" id="GO:0016491">
    <property type="term" value="F:oxidoreductase activity"/>
    <property type="evidence" value="ECO:0007669"/>
    <property type="project" value="UniProtKB-UniRule"/>
</dbReference>
<evidence type="ECO:0000256" key="4">
    <source>
        <dbReference type="ARBA" id="ARBA00022857"/>
    </source>
</evidence>
<organism evidence="10 11">
    <name type="scientific">Paenibacillus endophyticus</name>
    <dbReference type="NCBI Taxonomy" id="1294268"/>
    <lineage>
        <taxon>Bacteria</taxon>
        <taxon>Bacillati</taxon>
        <taxon>Bacillota</taxon>
        <taxon>Bacilli</taxon>
        <taxon>Bacillales</taxon>
        <taxon>Paenibacillaceae</taxon>
        <taxon>Paenibacillus</taxon>
    </lineage>
</organism>
<evidence type="ECO:0000256" key="2">
    <source>
        <dbReference type="ARBA" id="ARBA00022630"/>
    </source>
</evidence>
<keyword evidence="11" id="KW-1185">Reference proteome</keyword>
<comment type="similarity">
    <text evidence="1 7">Belongs to the nitroreductase family.</text>
</comment>
<evidence type="ECO:0000256" key="8">
    <source>
        <dbReference type="PIRSR" id="PIRSR000232-1"/>
    </source>
</evidence>
<dbReference type="PANTHER" id="PTHR43821:SF1">
    <property type="entry name" value="NAD(P)H NITROREDUCTASE YDJA-RELATED"/>
    <property type="match status" value="1"/>
</dbReference>
<dbReference type="SUPFAM" id="SSF55469">
    <property type="entry name" value="FMN-dependent nitroreductase-like"/>
    <property type="match status" value="1"/>
</dbReference>
<dbReference type="PANTHER" id="PTHR43821">
    <property type="entry name" value="NAD(P)H NITROREDUCTASE YDJA-RELATED"/>
    <property type="match status" value="1"/>
</dbReference>
<sequence>MHNGIERTIRDRRTIRSFSDKEVTEERLLRLLNAAVWAPFHSRVEPWRFIVFMKDGRKAFADAVLSTYTQEELERYGAGARYEYEQETPAHIVVVITEDKHPGKTEDALLAAASLIQNMQLLAWEWEMGFVWKTHEYNREETFKEKAGIMPNEKIVGTLHLGYFEADKIPKAKPRKPAEQLVTWHRG</sequence>
<evidence type="ECO:0000256" key="6">
    <source>
        <dbReference type="ARBA" id="ARBA00023027"/>
    </source>
</evidence>
<evidence type="ECO:0000256" key="3">
    <source>
        <dbReference type="ARBA" id="ARBA00022643"/>
    </source>
</evidence>
<dbReference type="InterPro" id="IPR026021">
    <property type="entry name" value="YdjA-like"/>
</dbReference>
<dbReference type="RefSeq" id="WP_183566446.1">
    <property type="nucleotide sequence ID" value="NZ_CBCSLB010000013.1"/>
</dbReference>
<proteinExistence type="inferred from homology"/>
<dbReference type="InterPro" id="IPR000415">
    <property type="entry name" value="Nitroreductase-like"/>
</dbReference>